<dbReference type="SUPFAM" id="SSF47473">
    <property type="entry name" value="EF-hand"/>
    <property type="match status" value="1"/>
</dbReference>
<reference evidence="18" key="1">
    <citation type="submission" date="2021-02" db="EMBL/GenBank/DDBJ databases">
        <authorList>
            <person name="Dougan E. K."/>
            <person name="Rhodes N."/>
            <person name="Thang M."/>
            <person name="Chan C."/>
        </authorList>
    </citation>
    <scope>NUCLEOTIDE SEQUENCE</scope>
</reference>
<feature type="coiled-coil region" evidence="15">
    <location>
        <begin position="2731"/>
        <end position="2758"/>
    </location>
</feature>
<keyword evidence="5" id="KW-0677">Repeat</keyword>
<dbReference type="Gene3D" id="1.20.58.1120">
    <property type="match status" value="1"/>
</dbReference>
<evidence type="ECO:0000256" key="14">
    <source>
        <dbReference type="ARBA" id="ARBA00023273"/>
    </source>
</evidence>
<evidence type="ECO:0000256" key="4">
    <source>
        <dbReference type="ARBA" id="ARBA00022701"/>
    </source>
</evidence>
<dbReference type="Gene3D" id="1.10.238.10">
    <property type="entry name" value="EF-hand"/>
    <property type="match status" value="1"/>
</dbReference>
<feature type="compositionally biased region" description="Basic and acidic residues" evidence="16">
    <location>
        <begin position="490"/>
        <end position="516"/>
    </location>
</feature>
<dbReference type="Pfam" id="PF12781">
    <property type="entry name" value="AAA_9"/>
    <property type="match status" value="1"/>
</dbReference>
<dbReference type="InterPro" id="IPR043157">
    <property type="entry name" value="Dynein_AAA1S"/>
</dbReference>
<dbReference type="GO" id="GO:0005930">
    <property type="term" value="C:axoneme"/>
    <property type="evidence" value="ECO:0007669"/>
    <property type="project" value="UniProtKB-SubCell"/>
</dbReference>
<dbReference type="Gene3D" id="3.10.490.20">
    <property type="match status" value="1"/>
</dbReference>
<keyword evidence="11" id="KW-0969">Cilium</keyword>
<dbReference type="Gene3D" id="3.20.180.20">
    <property type="entry name" value="Dynein heavy chain, N-terminal domain 2"/>
    <property type="match status" value="1"/>
</dbReference>
<keyword evidence="13" id="KW-0206">Cytoskeleton</keyword>
<dbReference type="FunFam" id="1.20.58.1120:FF:000001">
    <property type="entry name" value="dynein heavy chain 2, axonemal"/>
    <property type="match status" value="1"/>
</dbReference>
<dbReference type="FunFam" id="1.20.920.20:FF:000001">
    <property type="entry name" value="dynein heavy chain 2, axonemal"/>
    <property type="match status" value="1"/>
</dbReference>
<dbReference type="InterPro" id="IPR043160">
    <property type="entry name" value="Dynein_C_barrel"/>
</dbReference>
<dbReference type="Pfam" id="PF12775">
    <property type="entry name" value="AAA_7"/>
    <property type="match status" value="1"/>
</dbReference>
<keyword evidence="3" id="KW-0963">Cytoplasm</keyword>
<evidence type="ECO:0000313" key="19">
    <source>
        <dbReference type="Proteomes" id="UP000626109"/>
    </source>
</evidence>
<dbReference type="PANTHER" id="PTHR22878">
    <property type="entry name" value="DYNEIN HEAVY CHAIN 6, AXONEMAL-LIKE-RELATED"/>
    <property type="match status" value="1"/>
</dbReference>
<dbReference type="Gene3D" id="1.20.920.20">
    <property type="match status" value="1"/>
</dbReference>
<evidence type="ECO:0000256" key="2">
    <source>
        <dbReference type="ARBA" id="ARBA00008887"/>
    </source>
</evidence>
<dbReference type="InterPro" id="IPR018247">
    <property type="entry name" value="EF_Hand_1_Ca_BS"/>
</dbReference>
<evidence type="ECO:0000259" key="17">
    <source>
        <dbReference type="PROSITE" id="PS50222"/>
    </source>
</evidence>
<evidence type="ECO:0000256" key="8">
    <source>
        <dbReference type="ARBA" id="ARBA00022840"/>
    </source>
</evidence>
<dbReference type="FunFam" id="3.40.50.300:FF:000049">
    <property type="entry name" value="Dynein, axonemal, heavy chain 5"/>
    <property type="match status" value="1"/>
</dbReference>
<dbReference type="Pfam" id="PF17852">
    <property type="entry name" value="Dynein_AAA_lid"/>
    <property type="match status" value="1"/>
</dbReference>
<evidence type="ECO:0000256" key="16">
    <source>
        <dbReference type="SAM" id="MobiDB-lite"/>
    </source>
</evidence>
<dbReference type="GO" id="GO:0045505">
    <property type="term" value="F:dynein intermediate chain binding"/>
    <property type="evidence" value="ECO:0007669"/>
    <property type="project" value="InterPro"/>
</dbReference>
<dbReference type="EMBL" id="CAJNNW010034977">
    <property type="protein sequence ID" value="CAE8724917.1"/>
    <property type="molecule type" value="Genomic_DNA"/>
</dbReference>
<dbReference type="Gene3D" id="1.10.8.1220">
    <property type="match status" value="1"/>
</dbReference>
<dbReference type="GO" id="GO:0005509">
    <property type="term" value="F:calcium ion binding"/>
    <property type="evidence" value="ECO:0007669"/>
    <property type="project" value="InterPro"/>
</dbReference>
<evidence type="ECO:0000256" key="6">
    <source>
        <dbReference type="ARBA" id="ARBA00022741"/>
    </source>
</evidence>
<dbReference type="InterPro" id="IPR041466">
    <property type="entry name" value="Dynein_AAA5_ext"/>
</dbReference>
<dbReference type="InterPro" id="IPR004273">
    <property type="entry name" value="Dynein_heavy_D6_P-loop"/>
</dbReference>
<feature type="region of interest" description="Disordered" evidence="16">
    <location>
        <begin position="466"/>
        <end position="535"/>
    </location>
</feature>
<dbReference type="InterPro" id="IPR026983">
    <property type="entry name" value="DHC"/>
</dbReference>
<keyword evidence="10 15" id="KW-0175">Coiled coil</keyword>
<evidence type="ECO:0000256" key="10">
    <source>
        <dbReference type="ARBA" id="ARBA00023054"/>
    </source>
</evidence>
<dbReference type="PANTHER" id="PTHR22878:SF68">
    <property type="entry name" value="DYNEIN HEAVY CHAIN 6, AXONEMAL-LIKE"/>
    <property type="match status" value="1"/>
</dbReference>
<keyword evidence="6" id="KW-0547">Nucleotide-binding</keyword>
<dbReference type="InterPro" id="IPR027417">
    <property type="entry name" value="P-loop_NTPase"/>
</dbReference>
<dbReference type="InterPro" id="IPR041228">
    <property type="entry name" value="Dynein_C"/>
</dbReference>
<comment type="similarity">
    <text evidence="2">Belongs to the dynein heavy chain family.</text>
</comment>
<dbReference type="Gene3D" id="1.10.472.130">
    <property type="match status" value="1"/>
</dbReference>
<dbReference type="Pfam" id="PF12774">
    <property type="entry name" value="AAA_6"/>
    <property type="match status" value="1"/>
</dbReference>
<dbReference type="Pfam" id="PF03028">
    <property type="entry name" value="Dynein_heavy"/>
    <property type="match status" value="1"/>
</dbReference>
<keyword evidence="9" id="KW-0243">Dynein</keyword>
<keyword evidence="4" id="KW-0493">Microtubule</keyword>
<evidence type="ECO:0000256" key="13">
    <source>
        <dbReference type="ARBA" id="ARBA00023212"/>
    </source>
</evidence>
<dbReference type="Pfam" id="PF12780">
    <property type="entry name" value="AAA_8"/>
    <property type="match status" value="1"/>
</dbReference>
<evidence type="ECO:0000256" key="15">
    <source>
        <dbReference type="SAM" id="Coils"/>
    </source>
</evidence>
<dbReference type="FunFam" id="3.40.50.300:FF:000063">
    <property type="entry name" value="dynein heavy chain 6, axonemal"/>
    <property type="match status" value="1"/>
</dbReference>
<evidence type="ECO:0000256" key="9">
    <source>
        <dbReference type="ARBA" id="ARBA00023017"/>
    </source>
</evidence>
<dbReference type="FunFam" id="1.20.920.30:FF:000005">
    <property type="entry name" value="Dynein, axonemal, heavy chain 2"/>
    <property type="match status" value="1"/>
</dbReference>
<dbReference type="FunFam" id="1.10.8.1220:FF:000001">
    <property type="entry name" value="Dynein axonemal heavy chain 5"/>
    <property type="match status" value="1"/>
</dbReference>
<dbReference type="Gene3D" id="1.20.1270.280">
    <property type="match status" value="1"/>
</dbReference>
<sequence>MDGVRSAASSHAACPICLDDLISCPGEIGALTFKSRRVEAALYHRSCVNVGDRGRPQLPGSCSPISRAPVDGFLLMPPLHERRKWMEFVDWNCDGRISVAELSAAVAAMLPVGEDGVERFVRETFGLSGVDEISQSELQDRVLPQLEEHAADLAVSAPCSQAPRLSVSSTRQQLLAWFKHWDTDGSGSLDAEELRYAVATLFFRVLESSSLETKQAVTEAFLAEVGLGAGGEISKSSFLDTLAPVLQANLPSNSSATAAEAPRAAPRTQSGGVLQLKLLVATTGATAEIRVSASGTLGDLQSAAQNELSAAVGAPSAPEIPEFFLAGRRFEGADDTPLSSFSQLGSGVVLQASPCQRRARSPEEDLVTEREALKRELDLNGRVASVVRFDAASGRYVVDVEGMEDGLRPESLTLFSPSEPGVLDSLRRASEMCAKVQLWAAGYEWWQLLLGVVFLLAYTLLDAQGSTGSSSGSSSGGSSGSSRASPAQTDRGHDSRRDQSSEDTQRKAGGNADRHSRAGGPRSRGSEFDEEEDTSPLGLCTELTCTSVLLYASLDQNTLLLLSPGLQLEPGDDGCVVYEDYESDEEEKNDVENWDNGEKISLVQLSMMNVLTSARTRTPEETAILVKARKEQDDRLNEEERVNAEAAKGLQLEEDTEAAKKLQLQEDEAELMRILADEEGHTAMMEDELNVQQALEKENAKEIEENMRRDEEIERDRLEGDGKSVDKEYVPCIETVKIKLRFGDSANSTDIHGMISGEGEEIPLFKVLKARNNVEKWLSCDGGVEEYMVKTLRACVKKGWEEYPQMERKEWVKKQYCQVMITAASIFWTLETEEVLTLADGNKVQAMGKWFNKNKVQLQGLTELIRDKVTKLQRIGVVALVTQDVHNRDIIQDLYDNKITYFMNFKWQQQLRYYWDVEIDDCVIKQVDATIVYGHEYMGALSRLVITPLTDRCWMTITGALHISLGAAPAGPAGTGKTESTKDLAKGLARQCVVFNCSDQINYQMMGKLYSGVVSAGAWTCLDEFNRISIEVLSVVAQQVLEIRQALLADVSEFLFESRQLKVKNTCGIFITMNPGYAGRTELPDNLKVLFRPMAMMVPDYTLIAEIMLYAEGFGAAKLLSGKFTQLYKLSSEQLSKQDHYDFGMRAVKSVLVMAGSLKRKDPDEDENILLIRAMRDSNVPKFLSDDLPLFFAIVNDLFPGIEVPYCDYGSLQTEVEGALTKQGLQVNDKLVTKTIQLFETFMVRFGVMLVGPTLGGKTIDYKTLAIALTALREDNSPDERYQKTRLTCFNPKGITMGELYGEFNEMTQEWTDGLGSRLMRAFQSDESLDYKWTVFDGPVDAIWIENMNTVLDDNMTLCLANGERIKLNWTMRMLFEVEDLKVASPATVSRCGMVYLTPSDLGWEPYVKSWCTALPEEPYHAKAKDLILGFFDTHVNRGLEFLRKHGTEPVETVDTQLVIALCRLFQAVLNDQAATANSCASKDSAGESILPPKNLRTMDAAEFDKFLLPIFCFAFTWTIGGSCDPRTRQMFAREIENWFPTVSMPRNGGPYDGFVNFHEGPKWKNWMDIVPAFQYNPELSFFQLLVPNPDTVRFSYIMDRMMTMQFPLFLTGNSGVGKSVNVMNLLESMKEKAAIVPVYMTFSAQTKALETQLTIESKLERKRKTLLGAPVNKTVVILIDDVNMPLVEEYGAQPPIELLRQMTDQGGFFDRKKHEWKDVENTTLLLCAGPPGGGRNKMTLRFTRHSLVLCMPPTSEEAMTTIFGSIINGFLAKFKGDVQGLANAAVAGTIEIYNKCGDELLPTPTRPHYTFNLRDVSKVFQGLLMVKPMHVPTAEAFTRLWYHELSRVFSDRLINSEDKAWFSKVAGEQLKQRFRVMDTDPEIWNKIMWCNFLRPVDSRVYEEAKDMAKVHKQLEDANDEYNLAHTAQMTLVFFQDCVEHINRIARVLSQPRGNLLLVGVGGSGRSSCARLCACMSETAEFDIALTKGYGLDAFREDEKKFLVSAGSGVAAKGTMFLLNDTQIINETFLEDINNILNAGEVPNLFPNDEVERIVGDTRTKCKDLGLSEARDAVWAFFIQSVRDQLHIVLTMSPVGAALRVRMRMFPALVNCCTIDWFLPWPDEALLGVSTRQLEGMQGVSEELRNSVAKACCEVHQQVIRTATVFEQRLKRIVYTTPKSYLDLISLYLEMIGEKRDEMDQNLKRLQTGVDKIDEANSVVTSLQEELTKLAPFIAEKIKEADELVPVVSEEQKKAEVIKEKVAGEEIIVRKQADEVAVIAADAQKDLDIAMPALESALKSLDSLDKKDIQEIKSFAKPPPLVMMTMEAVNVLLGEKPDWDTAKKVLGDSKFLEKLKGFDKDNIPVKILKQLEKYVMKPEYTPEAVGNQSRAAKSLCMWTYAMDTYSKVAKEVEPKKATVAALNAQLEAANAELKSKQDNLKAVEAQVAALQKKLSDTVNEKDRLLNEAQLTKDRLARADILTVGLADEGVRWRLTVQSIRQDITNLTGDVFLSAAAISYYGPFTGLYRNEIVNKWLASTKEQEIPCSDTFDLRVVMGNPVEIRDWNLQGLPADAVSINNGVMVSRGKRWPLMIDPQSQGNKWIKKKEGKELKSLKMSNSKMLLILDGCIRTGNPLLIEDVEETLDPALEPVLLKAVFEENGRLQIKLGDGNVDYDKNFLLYMTTKMPNPHYFPEVCIKVTVINFTVTFDGLEEQLLNEVVQKEIPETLAKRTELMLQLADDNKTLKQLEDKILKLLSESSGNILDDEVLINTLAESKETSTAVNARVKMAQEAAFQINTACAEYTQVATSGSILYFVIADLANMNPMYQFSLFYFVRLFNICMDKALKSDDIDIRMQYLQNSILNYIFINVCRGLFEDHKLTCSFIIATSFQRHAQEVTQSEWSLLLRGLGLLDLTHRPPNPDPDFFTEKMWDFMYAIEVCSKERCTGLCQHLGDHSSEWKEWAQSERPECLPLPGDFHEINQLHYFNVLLLLKGLCPEKLIFGIQEHTRRTLGESFIIFPSATTADLYADSTRGTPIVFVLSTGADPTSMLYRFAQSMDMHSTMGSISLGQGQGPKAIKMVDEACKKGTWVLLQNCHLYKSFMPQLEKMCENLEESNMIHKDFRLFLTSMPVAYFPVPVLQNGIKLTVEPPKGLRANIIRSFMPMSEEELSDSAKGKEWRRIQFGLKFFHAIIQERRKFGPLGWNIRYEFNDSDLECSTVVSHNMLEIDGPVPWDTLLFVIGHINYGGRVTDDQDRRLLLAMLEKYCTPDILTDDYKFSASGTYRCPDDCDTADLTSWRKFVSSFPLSEQPEVFGMHDNANIIYMTQEADKVLDVVLSIQPREAGGGGGMGPEEVVTELACNQEARLPAAISSDNAHPNSFQIMEDTGLMSSLGTCLGQEQVRFNLLLEQMTLTLKQIQKAVKGVIVMTGELDEMFNSLLNNQVPTIWTKGGIGYPCLKPLNSWFEDMLLRFDFFRDWVESGIPNAYWVSAFYFPQGFLTSVLQGYSRKNLIPVDVLSFEFVMMDTDDAAELDGAPEEGIYLHGLFMDGAAWDYKDMVITDQEFGTMYIKGPVINFIPWQDKKKNADKYLIPIYKTSVRAGTLSTTGHSTNFVLSLEVETEMEPSYWVLKGAAMLTMLND</sequence>
<dbReference type="InterPro" id="IPR024743">
    <property type="entry name" value="Dynein_HC_stalk"/>
</dbReference>
<dbReference type="InterPro" id="IPR042228">
    <property type="entry name" value="Dynein_linker_3"/>
</dbReference>
<evidence type="ECO:0000256" key="12">
    <source>
        <dbReference type="ARBA" id="ARBA00023175"/>
    </source>
</evidence>
<feature type="domain" description="EF-hand" evidence="17">
    <location>
        <begin position="169"/>
        <end position="204"/>
    </location>
</feature>
<feature type="coiled-coil region" evidence="15">
    <location>
        <begin position="2419"/>
        <end position="2467"/>
    </location>
</feature>
<comment type="caution">
    <text evidence="18">The sequence shown here is derived from an EMBL/GenBank/DDBJ whole genome shotgun (WGS) entry which is preliminary data.</text>
</comment>
<dbReference type="GO" id="GO:0051959">
    <property type="term" value="F:dynein light intermediate chain binding"/>
    <property type="evidence" value="ECO:0007669"/>
    <property type="project" value="InterPro"/>
</dbReference>
<dbReference type="Gene3D" id="1.10.8.710">
    <property type="match status" value="1"/>
</dbReference>
<evidence type="ECO:0000256" key="7">
    <source>
        <dbReference type="ARBA" id="ARBA00022837"/>
    </source>
</evidence>
<dbReference type="FunFam" id="3.40.50.300:FF:000362">
    <property type="entry name" value="Dynein, axonemal, heavy chain 6"/>
    <property type="match status" value="1"/>
</dbReference>
<dbReference type="Pfam" id="PF18199">
    <property type="entry name" value="Dynein_C"/>
    <property type="match status" value="1"/>
</dbReference>
<organism evidence="18 19">
    <name type="scientific">Polarella glacialis</name>
    <name type="common">Dinoflagellate</name>
    <dbReference type="NCBI Taxonomy" id="89957"/>
    <lineage>
        <taxon>Eukaryota</taxon>
        <taxon>Sar</taxon>
        <taxon>Alveolata</taxon>
        <taxon>Dinophyceae</taxon>
        <taxon>Suessiales</taxon>
        <taxon>Suessiaceae</taxon>
        <taxon>Polarella</taxon>
    </lineage>
</organism>
<dbReference type="FunFam" id="1.10.8.720:FF:000001">
    <property type="entry name" value="dynein heavy chain 7, axonemal"/>
    <property type="match status" value="1"/>
</dbReference>
<proteinExistence type="inferred from homology"/>
<evidence type="ECO:0000313" key="18">
    <source>
        <dbReference type="EMBL" id="CAE8724917.1"/>
    </source>
</evidence>
<dbReference type="InterPro" id="IPR011992">
    <property type="entry name" value="EF-hand-dom_pair"/>
</dbReference>
<dbReference type="InterPro" id="IPR041589">
    <property type="entry name" value="DNAH3_AAA_lid_1"/>
</dbReference>
<evidence type="ECO:0000256" key="1">
    <source>
        <dbReference type="ARBA" id="ARBA00004430"/>
    </source>
</evidence>
<keyword evidence="14" id="KW-0966">Cell projection</keyword>
<protein>
    <recommendedName>
        <fullName evidence="17">EF-hand domain-containing protein</fullName>
    </recommendedName>
</protein>
<accession>A0A813LDK1</accession>
<dbReference type="GO" id="GO:0005524">
    <property type="term" value="F:ATP binding"/>
    <property type="evidence" value="ECO:0007669"/>
    <property type="project" value="UniProtKB-KW"/>
</dbReference>
<dbReference type="GO" id="GO:0007018">
    <property type="term" value="P:microtubule-based movement"/>
    <property type="evidence" value="ECO:0007669"/>
    <property type="project" value="InterPro"/>
</dbReference>
<dbReference type="PROSITE" id="PS50222">
    <property type="entry name" value="EF_HAND_2"/>
    <property type="match status" value="2"/>
</dbReference>
<keyword evidence="8" id="KW-0067">ATP-binding</keyword>
<feature type="domain" description="EF-hand" evidence="17">
    <location>
        <begin position="77"/>
        <end position="112"/>
    </location>
</feature>
<dbReference type="GO" id="GO:0030286">
    <property type="term" value="C:dynein complex"/>
    <property type="evidence" value="ECO:0007669"/>
    <property type="project" value="UniProtKB-KW"/>
</dbReference>
<dbReference type="PROSITE" id="PS00018">
    <property type="entry name" value="EF_HAND_1"/>
    <property type="match status" value="1"/>
</dbReference>
<dbReference type="GO" id="GO:0008569">
    <property type="term" value="F:minus-end-directed microtubule motor activity"/>
    <property type="evidence" value="ECO:0007669"/>
    <property type="project" value="InterPro"/>
</dbReference>
<evidence type="ECO:0000256" key="11">
    <source>
        <dbReference type="ARBA" id="ARBA00023069"/>
    </source>
</evidence>
<evidence type="ECO:0000256" key="3">
    <source>
        <dbReference type="ARBA" id="ARBA00022490"/>
    </source>
</evidence>
<dbReference type="InterPro" id="IPR041658">
    <property type="entry name" value="AAA_lid_11"/>
</dbReference>
<dbReference type="InterPro" id="IPR035699">
    <property type="entry name" value="AAA_6"/>
</dbReference>
<dbReference type="Proteomes" id="UP000626109">
    <property type="component" value="Unassembled WGS sequence"/>
</dbReference>
<feature type="coiled-coil region" evidence="15">
    <location>
        <begin position="652"/>
        <end position="721"/>
    </location>
</feature>
<dbReference type="InterPro" id="IPR024317">
    <property type="entry name" value="Dynein_heavy_chain_D4_dom"/>
</dbReference>
<dbReference type="GO" id="GO:0005874">
    <property type="term" value="C:microtubule"/>
    <property type="evidence" value="ECO:0007669"/>
    <property type="project" value="UniProtKB-KW"/>
</dbReference>
<dbReference type="Gene3D" id="1.20.920.30">
    <property type="match status" value="1"/>
</dbReference>
<dbReference type="InterPro" id="IPR035706">
    <property type="entry name" value="AAA_9"/>
</dbReference>
<dbReference type="FunFam" id="3.10.490.20:FF:000005">
    <property type="entry name" value="Dynein axonemal heavy chain 6"/>
    <property type="match status" value="1"/>
</dbReference>
<keyword evidence="12" id="KW-0505">Motor protein</keyword>
<dbReference type="SMART" id="SM00054">
    <property type="entry name" value="EFh"/>
    <property type="match status" value="2"/>
</dbReference>
<name>A0A813LDK1_POLGL</name>
<comment type="subcellular location">
    <subcellularLocation>
        <location evidence="1">Cytoplasm</location>
        <location evidence="1">Cytoskeleton</location>
        <location evidence="1">Cilium axoneme</location>
    </subcellularLocation>
</comment>
<gene>
    <name evidence="18" type="ORF">PGLA2088_LOCUS43897</name>
</gene>
<dbReference type="Gene3D" id="3.40.50.300">
    <property type="entry name" value="P-loop containing nucleotide triphosphate hydrolases"/>
    <property type="match status" value="5"/>
</dbReference>
<dbReference type="Gene3D" id="6.10.140.1060">
    <property type="match status" value="1"/>
</dbReference>
<dbReference type="InterPro" id="IPR002048">
    <property type="entry name" value="EF_hand_dom"/>
</dbReference>
<dbReference type="InterPro" id="IPR042219">
    <property type="entry name" value="AAA_lid_11_sf"/>
</dbReference>
<dbReference type="SUPFAM" id="SSF52540">
    <property type="entry name" value="P-loop containing nucleoside triphosphate hydrolases"/>
    <property type="match status" value="4"/>
</dbReference>
<dbReference type="FunFam" id="1.10.8.710:FF:000004">
    <property type="entry name" value="Dynein axonemal heavy chain 6"/>
    <property type="match status" value="1"/>
</dbReference>
<keyword evidence="7" id="KW-0106">Calcium</keyword>
<dbReference type="Gene3D" id="1.10.8.720">
    <property type="entry name" value="Region D6 of dynein motor"/>
    <property type="match status" value="1"/>
</dbReference>
<dbReference type="Pfam" id="PF12777">
    <property type="entry name" value="MT"/>
    <property type="match status" value="1"/>
</dbReference>
<dbReference type="FunFam" id="3.40.50.300:FF:002141">
    <property type="entry name" value="Dynein heavy chain"/>
    <property type="match status" value="1"/>
</dbReference>
<evidence type="ECO:0000256" key="5">
    <source>
        <dbReference type="ARBA" id="ARBA00022737"/>
    </source>
</evidence>
<dbReference type="Pfam" id="PF17857">
    <property type="entry name" value="AAA_lid_1"/>
    <property type="match status" value="1"/>
</dbReference>
<dbReference type="Pfam" id="PF18198">
    <property type="entry name" value="AAA_lid_11"/>
    <property type="match status" value="1"/>
</dbReference>